<protein>
    <submittedName>
        <fullName evidence="1">Uncharacterized protein</fullName>
    </submittedName>
</protein>
<name>A0A0E9XH46_ANGAN</name>
<dbReference type="EMBL" id="GBXM01007559">
    <property type="protein sequence ID" value="JAI01019.1"/>
    <property type="molecule type" value="Transcribed_RNA"/>
</dbReference>
<dbReference type="AlphaFoldDB" id="A0A0E9XH46"/>
<proteinExistence type="predicted"/>
<reference evidence="1" key="2">
    <citation type="journal article" date="2015" name="Fish Shellfish Immunol.">
        <title>Early steps in the European eel (Anguilla anguilla)-Vibrio vulnificus interaction in the gills: Role of the RtxA13 toxin.</title>
        <authorList>
            <person name="Callol A."/>
            <person name="Pajuelo D."/>
            <person name="Ebbesson L."/>
            <person name="Teles M."/>
            <person name="MacKenzie S."/>
            <person name="Amaro C."/>
        </authorList>
    </citation>
    <scope>NUCLEOTIDE SEQUENCE</scope>
</reference>
<sequence length="111" mass="12473">MLPVSFFFKYTSKPGLSLPTLFLREHPGHWLPRQRLGVFPVTMEIAVKAFLLLQTGGRENRTSPIGGRDDMLSEPSKTFVWCAEREAGVQFAATPNNHFSISSLAPDFNYT</sequence>
<reference evidence="1" key="1">
    <citation type="submission" date="2014-11" db="EMBL/GenBank/DDBJ databases">
        <authorList>
            <person name="Amaro Gonzalez C."/>
        </authorList>
    </citation>
    <scope>NUCLEOTIDE SEQUENCE</scope>
</reference>
<organism evidence="1">
    <name type="scientific">Anguilla anguilla</name>
    <name type="common">European freshwater eel</name>
    <name type="synonym">Muraena anguilla</name>
    <dbReference type="NCBI Taxonomy" id="7936"/>
    <lineage>
        <taxon>Eukaryota</taxon>
        <taxon>Metazoa</taxon>
        <taxon>Chordata</taxon>
        <taxon>Craniata</taxon>
        <taxon>Vertebrata</taxon>
        <taxon>Euteleostomi</taxon>
        <taxon>Actinopterygii</taxon>
        <taxon>Neopterygii</taxon>
        <taxon>Teleostei</taxon>
        <taxon>Anguilliformes</taxon>
        <taxon>Anguillidae</taxon>
        <taxon>Anguilla</taxon>
    </lineage>
</organism>
<evidence type="ECO:0000313" key="1">
    <source>
        <dbReference type="EMBL" id="JAI01019.1"/>
    </source>
</evidence>
<accession>A0A0E9XH46</accession>